<dbReference type="Proteomes" id="UP000185622">
    <property type="component" value="Plasmid unnamed1"/>
</dbReference>
<reference evidence="2 3" key="1">
    <citation type="submission" date="2017-01" db="EMBL/GenBank/DDBJ databases">
        <title>The complete genome sequence of a sulfur-oxidizing marine bacterium Thioclava sp. 25B10_4T.</title>
        <authorList>
            <person name="Liu Y."/>
            <person name="Lai Q."/>
            <person name="Shao Z."/>
        </authorList>
    </citation>
    <scope>NUCLEOTIDE SEQUENCE [LARGE SCALE GENOMIC DNA]</scope>
    <source>
        <strain evidence="2 3">25B10_4</strain>
        <plasmid evidence="2 3">unnamed1</plasmid>
    </source>
</reference>
<geneLocation type="plasmid" evidence="2 3">
    <name>unnamed1</name>
</geneLocation>
<keyword evidence="1" id="KW-0812">Transmembrane</keyword>
<organism evidence="2 3">
    <name type="scientific">Thioclava nitratireducens</name>
    <dbReference type="NCBI Taxonomy" id="1915078"/>
    <lineage>
        <taxon>Bacteria</taxon>
        <taxon>Pseudomonadati</taxon>
        <taxon>Pseudomonadota</taxon>
        <taxon>Alphaproteobacteria</taxon>
        <taxon>Rhodobacterales</taxon>
        <taxon>Paracoccaceae</taxon>
        <taxon>Thioclava</taxon>
    </lineage>
</organism>
<evidence type="ECO:0000313" key="2">
    <source>
        <dbReference type="EMBL" id="AQS50019.1"/>
    </source>
</evidence>
<keyword evidence="1" id="KW-1133">Transmembrane helix</keyword>
<evidence type="ECO:0000256" key="1">
    <source>
        <dbReference type="SAM" id="Phobius"/>
    </source>
</evidence>
<accession>A0ABM6IM17</accession>
<feature type="transmembrane region" description="Helical" evidence="1">
    <location>
        <begin position="67"/>
        <end position="85"/>
    </location>
</feature>
<sequence length="89" mass="9570">MTRRSLYIALGTLVLLTLGSSLLSFSGVWATWPVAAAVVVMALAWQKARIILGKYLGLVQAPAWRRGFDVALTGVCLLLLVLYLAPLGL</sequence>
<gene>
    <name evidence="2" type="ORF">BMG03_19015</name>
</gene>
<proteinExistence type="predicted"/>
<dbReference type="EMBL" id="CP019438">
    <property type="protein sequence ID" value="AQS50019.1"/>
    <property type="molecule type" value="Genomic_DNA"/>
</dbReference>
<name>A0ABM6IM17_9RHOB</name>
<keyword evidence="3" id="KW-1185">Reference proteome</keyword>
<protein>
    <recommendedName>
        <fullName evidence="4">Nitric oxide reductase F protein</fullName>
    </recommendedName>
</protein>
<evidence type="ECO:0000313" key="3">
    <source>
        <dbReference type="Proteomes" id="UP000185622"/>
    </source>
</evidence>
<evidence type="ECO:0008006" key="4">
    <source>
        <dbReference type="Google" id="ProtNLM"/>
    </source>
</evidence>
<feature type="transmembrane region" description="Helical" evidence="1">
    <location>
        <begin position="29"/>
        <end position="46"/>
    </location>
</feature>
<keyword evidence="2" id="KW-0614">Plasmid</keyword>
<keyword evidence="1" id="KW-0472">Membrane</keyword>